<keyword evidence="4" id="KW-0547">Nucleotide-binding</keyword>
<proteinExistence type="predicted"/>
<keyword evidence="5" id="KW-0067">ATP-binding</keyword>
<accession>A0A1D2AAD8</accession>
<dbReference type="InterPro" id="IPR003439">
    <property type="entry name" value="ABC_transporter-like_ATP-bd"/>
</dbReference>
<dbReference type="SUPFAM" id="SSF52540">
    <property type="entry name" value="P-loop containing nucleoside triphosphate hydrolases"/>
    <property type="match status" value="1"/>
</dbReference>
<dbReference type="Pfam" id="PF00005">
    <property type="entry name" value="ABC_tran"/>
    <property type="match status" value="1"/>
</dbReference>
<feature type="non-terminal residue" evidence="11">
    <location>
        <position position="1"/>
    </location>
</feature>
<comment type="subcellular location">
    <subcellularLocation>
        <location evidence="1">Membrane</location>
        <topology evidence="1">Multi-pass membrane protein</topology>
    </subcellularLocation>
</comment>
<feature type="transmembrane region" description="Helical" evidence="9">
    <location>
        <begin position="587"/>
        <end position="605"/>
    </location>
</feature>
<gene>
    <name evidence="11" type="ORF">g.53739</name>
</gene>
<feature type="transmembrane region" description="Helical" evidence="9">
    <location>
        <begin position="552"/>
        <end position="575"/>
    </location>
</feature>
<protein>
    <recommendedName>
        <fullName evidence="10">ABC transporter domain-containing protein</fullName>
    </recommendedName>
</protein>
<dbReference type="InterPro" id="IPR050352">
    <property type="entry name" value="ABCG_transporters"/>
</dbReference>
<feature type="domain" description="ABC transporter" evidence="10">
    <location>
        <begin position="103"/>
        <end position="349"/>
    </location>
</feature>
<evidence type="ECO:0000259" key="10">
    <source>
        <dbReference type="PROSITE" id="PS50893"/>
    </source>
</evidence>
<reference evidence="11" key="1">
    <citation type="submission" date="2015-08" db="EMBL/GenBank/DDBJ databases">
        <authorList>
            <person name="Babu N.S."/>
            <person name="Beckwith C.J."/>
            <person name="Beseler K.G."/>
            <person name="Brison A."/>
            <person name="Carone J.V."/>
            <person name="Caskin T.P."/>
            <person name="Diamond M."/>
            <person name="Durham M.E."/>
            <person name="Foxe J.M."/>
            <person name="Go M."/>
            <person name="Henderson B.A."/>
            <person name="Jones I.B."/>
            <person name="McGettigan J.A."/>
            <person name="Micheletti S.J."/>
            <person name="Nasrallah M.E."/>
            <person name="Ortiz D."/>
            <person name="Piller C.R."/>
            <person name="Privatt S.R."/>
            <person name="Schneider S.L."/>
            <person name="Sharp S."/>
            <person name="Smith T.C."/>
            <person name="Stanton J.D."/>
            <person name="Ullery H.E."/>
            <person name="Wilson R.J."/>
            <person name="Serrano M.G."/>
            <person name="Buck G."/>
            <person name="Lee V."/>
            <person name="Wang Y."/>
            <person name="Carvalho R."/>
            <person name="Voegtly L."/>
            <person name="Shi R."/>
            <person name="Duckworth R."/>
            <person name="Johnson A."/>
            <person name="Loviza R."/>
            <person name="Walstead R."/>
            <person name="Shah Z."/>
            <person name="Kiflezghi M."/>
            <person name="Wade K."/>
            <person name="Ball S.L."/>
            <person name="Bradley K.W."/>
            <person name="Asai D.J."/>
            <person name="Bowman C.A."/>
            <person name="Russell D.A."/>
            <person name="Pope W.H."/>
            <person name="Jacobs-Sera D."/>
            <person name="Hendrix R.W."/>
            <person name="Hatfull G.F."/>
        </authorList>
    </citation>
    <scope>NUCLEOTIDE SEQUENCE</scope>
</reference>
<dbReference type="GO" id="GO:0140359">
    <property type="term" value="F:ABC-type transporter activity"/>
    <property type="evidence" value="ECO:0007669"/>
    <property type="project" value="InterPro"/>
</dbReference>
<dbReference type="PROSITE" id="PS00211">
    <property type="entry name" value="ABC_TRANSPORTER_1"/>
    <property type="match status" value="1"/>
</dbReference>
<dbReference type="GO" id="GO:0016887">
    <property type="term" value="F:ATP hydrolysis activity"/>
    <property type="evidence" value="ECO:0007669"/>
    <property type="project" value="InterPro"/>
</dbReference>
<evidence type="ECO:0000256" key="1">
    <source>
        <dbReference type="ARBA" id="ARBA00004141"/>
    </source>
</evidence>
<dbReference type="GO" id="GO:0005524">
    <property type="term" value="F:ATP binding"/>
    <property type="evidence" value="ECO:0007669"/>
    <property type="project" value="UniProtKB-KW"/>
</dbReference>
<sequence length="688" mass="76698">PGERHLTSCFLKERDTGGVLQKFTSYPCEPPLMQGIISPPQCSQNQRRSGCLAKYAVEGTMAEVEEGKGLPVALHGASPTHQPASPPSDGSERKGGSMRGLPVVMTNITCSVKNSQNRKEIITILNDVSGFMRPGEMVALMGPSGSGKTTLMDILSGRKNVGKISGEVLMGGNKPSVPFLRRYTGYVEQFDTLVDYMTVEEMLIYTAEMKRPVEEEASLKVAAVEDTITALGLASCRKVKIGNHMARGISGGQAKRVNIGLALVTNPRILFLDEPTSGLDSYTSNEVMTTVKTLARRGLTVCATIHSPTPYCFHLFDRLLLLLRGQVVYFGTGGQEAVEYFVQNTPVIKGLMEGENEAEWIVDLTVQADRQGKAGEFAGAFAASRHKTVSDEALQSLLRDTPSMLDEDSKKELAVQRETTTPFWWALLVMIKRRAFKQYKNPEFVMPRIAGSVLFSLVIFTLYWKKGDDLSTGNLYNIQAVLFMWVVLPAYNSASTMPTLVMERQLFTRERNDGLYRVVTFLFYKMVEEVVILGLVSLLTSLLVFYTVRLMGLWVVFWLANFVTMITGTMVGYWFAALSPNMDAANALLPLYITIQLLFAGFLLPTGAMPNYWRWAANIDFLRYGWGALMKNQFYGDRNVEYVGGTILGFYDLAGINMWGWLGIELCFFVVFAAFTWTTLQYLRHDKR</sequence>
<dbReference type="AlphaFoldDB" id="A0A1D2AAD8"/>
<evidence type="ECO:0000256" key="6">
    <source>
        <dbReference type="ARBA" id="ARBA00022989"/>
    </source>
</evidence>
<name>A0A1D2AAD8_AUXPR</name>
<keyword evidence="2" id="KW-0813">Transport</keyword>
<dbReference type="PROSITE" id="PS50893">
    <property type="entry name" value="ABC_TRANSPORTER_2"/>
    <property type="match status" value="1"/>
</dbReference>
<dbReference type="InterPro" id="IPR013525">
    <property type="entry name" value="ABC2_TM"/>
</dbReference>
<dbReference type="InterPro" id="IPR017871">
    <property type="entry name" value="ABC_transporter-like_CS"/>
</dbReference>
<dbReference type="InterPro" id="IPR003593">
    <property type="entry name" value="AAA+_ATPase"/>
</dbReference>
<evidence type="ECO:0000313" key="11">
    <source>
        <dbReference type="EMBL" id="JAT76160.1"/>
    </source>
</evidence>
<dbReference type="EMBL" id="GDKF01002462">
    <property type="protein sequence ID" value="JAT76160.1"/>
    <property type="molecule type" value="Transcribed_RNA"/>
</dbReference>
<keyword evidence="6 9" id="KW-1133">Transmembrane helix</keyword>
<dbReference type="CDD" id="cd03213">
    <property type="entry name" value="ABCG_EPDR"/>
    <property type="match status" value="1"/>
</dbReference>
<evidence type="ECO:0000256" key="4">
    <source>
        <dbReference type="ARBA" id="ARBA00022741"/>
    </source>
</evidence>
<dbReference type="InterPro" id="IPR027417">
    <property type="entry name" value="P-loop_NTPase"/>
</dbReference>
<dbReference type="Gene3D" id="3.40.50.300">
    <property type="entry name" value="P-loop containing nucleotide triphosphate hydrolases"/>
    <property type="match status" value="1"/>
</dbReference>
<dbReference type="PANTHER" id="PTHR48041:SF91">
    <property type="entry name" value="ABC TRANSPORTER G FAMILY MEMBER 28"/>
    <property type="match status" value="1"/>
</dbReference>
<keyword evidence="3 9" id="KW-0812">Transmembrane</keyword>
<dbReference type="PANTHER" id="PTHR48041">
    <property type="entry name" value="ABC TRANSPORTER G FAMILY MEMBER 28"/>
    <property type="match status" value="1"/>
</dbReference>
<feature type="transmembrane region" description="Helical" evidence="9">
    <location>
        <begin position="444"/>
        <end position="464"/>
    </location>
</feature>
<evidence type="ECO:0000256" key="2">
    <source>
        <dbReference type="ARBA" id="ARBA00022448"/>
    </source>
</evidence>
<organism evidence="11">
    <name type="scientific">Auxenochlorella protothecoides</name>
    <name type="common">Green microalga</name>
    <name type="synonym">Chlorella protothecoides</name>
    <dbReference type="NCBI Taxonomy" id="3075"/>
    <lineage>
        <taxon>Eukaryota</taxon>
        <taxon>Viridiplantae</taxon>
        <taxon>Chlorophyta</taxon>
        <taxon>core chlorophytes</taxon>
        <taxon>Trebouxiophyceae</taxon>
        <taxon>Chlorellales</taxon>
        <taxon>Chlorellaceae</taxon>
        <taxon>Auxenochlorella</taxon>
    </lineage>
</organism>
<evidence type="ECO:0000256" key="8">
    <source>
        <dbReference type="SAM" id="MobiDB-lite"/>
    </source>
</evidence>
<keyword evidence="7 9" id="KW-0472">Membrane</keyword>
<dbReference type="GO" id="GO:0016020">
    <property type="term" value="C:membrane"/>
    <property type="evidence" value="ECO:0007669"/>
    <property type="project" value="UniProtKB-SubCell"/>
</dbReference>
<feature type="region of interest" description="Disordered" evidence="8">
    <location>
        <begin position="72"/>
        <end position="99"/>
    </location>
</feature>
<evidence type="ECO:0000256" key="3">
    <source>
        <dbReference type="ARBA" id="ARBA00022692"/>
    </source>
</evidence>
<dbReference type="SMART" id="SM00382">
    <property type="entry name" value="AAA"/>
    <property type="match status" value="1"/>
</dbReference>
<feature type="transmembrane region" description="Helical" evidence="9">
    <location>
        <begin position="522"/>
        <end position="546"/>
    </location>
</feature>
<dbReference type="Pfam" id="PF01061">
    <property type="entry name" value="ABC2_membrane"/>
    <property type="match status" value="1"/>
</dbReference>
<evidence type="ECO:0000256" key="5">
    <source>
        <dbReference type="ARBA" id="ARBA00022840"/>
    </source>
</evidence>
<evidence type="ECO:0000256" key="7">
    <source>
        <dbReference type="ARBA" id="ARBA00023136"/>
    </source>
</evidence>
<feature type="transmembrane region" description="Helical" evidence="9">
    <location>
        <begin position="658"/>
        <end position="680"/>
    </location>
</feature>
<evidence type="ECO:0000256" key="9">
    <source>
        <dbReference type="SAM" id="Phobius"/>
    </source>
</evidence>
<feature type="transmembrane region" description="Helical" evidence="9">
    <location>
        <begin position="476"/>
        <end position="501"/>
    </location>
</feature>